<dbReference type="EMBL" id="BCWF01000015">
    <property type="protein sequence ID" value="GAT22225.1"/>
    <property type="molecule type" value="Genomic_DNA"/>
</dbReference>
<proteinExistence type="predicted"/>
<name>A0A146F899_ASPKA</name>
<sequence>METELGLHSSLGPTRKAEAAIANGIFPSDEMPGENLGFPSSALSRFRYRLSHPPPETFLPATNQHRHVRPMDSPTSLSWAEDIAVFSGSSIIFG</sequence>
<dbReference type="Proteomes" id="UP000075230">
    <property type="component" value="Unassembled WGS sequence"/>
</dbReference>
<evidence type="ECO:0000313" key="2">
    <source>
        <dbReference type="Proteomes" id="UP000075230"/>
    </source>
</evidence>
<organism evidence="1 2">
    <name type="scientific">Aspergillus kawachii</name>
    <name type="common">White koji mold</name>
    <name type="synonym">Aspergillus awamori var. kawachi</name>
    <dbReference type="NCBI Taxonomy" id="1069201"/>
    <lineage>
        <taxon>Eukaryota</taxon>
        <taxon>Fungi</taxon>
        <taxon>Dikarya</taxon>
        <taxon>Ascomycota</taxon>
        <taxon>Pezizomycotina</taxon>
        <taxon>Eurotiomycetes</taxon>
        <taxon>Eurotiomycetidae</taxon>
        <taxon>Eurotiales</taxon>
        <taxon>Aspergillaceae</taxon>
        <taxon>Aspergillus</taxon>
        <taxon>Aspergillus subgen. Circumdati</taxon>
    </lineage>
</organism>
<protein>
    <submittedName>
        <fullName evidence="1">DNA replication licensing factor Mcm5</fullName>
    </submittedName>
</protein>
<accession>A0A146F899</accession>
<dbReference type="AlphaFoldDB" id="A0A146F899"/>
<gene>
    <name evidence="1" type="ORF">RIB2604_01502580</name>
</gene>
<reference evidence="1 2" key="1">
    <citation type="journal article" date="2016" name="DNA Res.">
        <title>Genome sequence of Aspergillus luchuensis NBRC 4314.</title>
        <authorList>
            <person name="Yamada O."/>
            <person name="Machida M."/>
            <person name="Hosoyama A."/>
            <person name="Goto M."/>
            <person name="Takahashi T."/>
            <person name="Futagami T."/>
            <person name="Yamagata Y."/>
            <person name="Takeuchi M."/>
            <person name="Kobayashi T."/>
            <person name="Koike H."/>
            <person name="Abe K."/>
            <person name="Asai K."/>
            <person name="Arita M."/>
            <person name="Fujita N."/>
            <person name="Fukuda K."/>
            <person name="Higa K."/>
            <person name="Horikawa H."/>
            <person name="Ishikawa T."/>
            <person name="Jinno K."/>
            <person name="Kato Y."/>
            <person name="Kirimura K."/>
            <person name="Mizutani O."/>
            <person name="Nakasone K."/>
            <person name="Sano M."/>
            <person name="Shiraishi Y."/>
            <person name="Tsukahara M."/>
            <person name="Gomi K."/>
        </authorList>
    </citation>
    <scope>NUCLEOTIDE SEQUENCE [LARGE SCALE GENOMIC DNA]</scope>
    <source>
        <strain evidence="1 2">RIB 2604</strain>
    </source>
</reference>
<reference evidence="2" key="2">
    <citation type="submission" date="2016-02" db="EMBL/GenBank/DDBJ databases">
        <title>Genome sequencing of Aspergillus luchuensis NBRC 4314.</title>
        <authorList>
            <person name="Yamada O."/>
        </authorList>
    </citation>
    <scope>NUCLEOTIDE SEQUENCE [LARGE SCALE GENOMIC DNA]</scope>
    <source>
        <strain evidence="2">RIB 2604</strain>
    </source>
</reference>
<evidence type="ECO:0000313" key="1">
    <source>
        <dbReference type="EMBL" id="GAT22225.1"/>
    </source>
</evidence>
<comment type="caution">
    <text evidence="1">The sequence shown here is derived from an EMBL/GenBank/DDBJ whole genome shotgun (WGS) entry which is preliminary data.</text>
</comment>